<dbReference type="Proteomes" id="UP001193734">
    <property type="component" value="Unassembled WGS sequence"/>
</dbReference>
<comment type="caution">
    <text evidence="1">The sequence shown here is derived from an EMBL/GenBank/DDBJ whole genome shotgun (WGS) entry which is preliminary data.</text>
</comment>
<dbReference type="InterPro" id="IPR005077">
    <property type="entry name" value="Peptidase_C11"/>
</dbReference>
<gene>
    <name evidence="1" type="ORF">HPS55_01205</name>
</gene>
<proteinExistence type="predicted"/>
<dbReference type="Pfam" id="PF03415">
    <property type="entry name" value="Peptidase_C11"/>
    <property type="match status" value="1"/>
</dbReference>
<evidence type="ECO:0000313" key="2">
    <source>
        <dbReference type="Proteomes" id="UP001193734"/>
    </source>
</evidence>
<evidence type="ECO:0008006" key="3">
    <source>
        <dbReference type="Google" id="ProtNLM"/>
    </source>
</evidence>
<name>A0ABX2AUA0_9BACT</name>
<reference evidence="1 2" key="1">
    <citation type="submission" date="2020-05" db="EMBL/GenBank/DDBJ databases">
        <title>Distinct polysaccharide utilization as determinants for interspecies competition between intestinal Prevotella spp.</title>
        <authorList>
            <person name="Galvez E.J.C."/>
            <person name="Iljazovic A."/>
            <person name="Strowig T."/>
        </authorList>
    </citation>
    <scope>NUCLEOTIDE SEQUENCE [LARGE SCALE GENOMIC DNA]</scope>
    <source>
        <strain evidence="1 2">PROD</strain>
    </source>
</reference>
<evidence type="ECO:0000313" key="1">
    <source>
        <dbReference type="EMBL" id="NPE12962.1"/>
    </source>
</evidence>
<protein>
    <recommendedName>
        <fullName evidence="3">Clostripain</fullName>
    </recommendedName>
</protein>
<accession>A0ABX2AUA0</accession>
<organism evidence="1 2">
    <name type="scientific">Xylanibacter rodentium</name>
    <dbReference type="NCBI Taxonomy" id="2736289"/>
    <lineage>
        <taxon>Bacteria</taxon>
        <taxon>Pseudomonadati</taxon>
        <taxon>Bacteroidota</taxon>
        <taxon>Bacteroidia</taxon>
        <taxon>Bacteroidales</taxon>
        <taxon>Prevotellaceae</taxon>
        <taxon>Xylanibacter</taxon>
    </lineage>
</organism>
<dbReference type="RefSeq" id="WP_172173823.1">
    <property type="nucleotide sequence ID" value="NZ_CASGIA010000003.1"/>
</dbReference>
<dbReference type="PROSITE" id="PS51257">
    <property type="entry name" value="PROKAR_LIPOPROTEIN"/>
    <property type="match status" value="1"/>
</dbReference>
<dbReference type="PANTHER" id="PTHR37835">
    <property type="entry name" value="ALPHA-CLOSTRIPAIN"/>
    <property type="match status" value="1"/>
</dbReference>
<keyword evidence="2" id="KW-1185">Reference proteome</keyword>
<dbReference type="PANTHER" id="PTHR37835:SF1">
    <property type="entry name" value="ALPHA-CLOSTRIPAIN"/>
    <property type="match status" value="1"/>
</dbReference>
<sequence length="419" mass="47839">MKYFLTMICAAILLISCDSDDECINTEIKEPAIYPKAERTVIVYISAENNLSPFATSDINEMARGSIMMPANTNLIAFVDKNDKNKPPYILRMRNGEMETDTYYNNDTDFYASDPERMYETLHWIMTRYPAETYGLVLWGHASGWVIEKDSISPSPAMNKPQRAYGVDYGTDNITGNGAKWMNIPSMAGALGRLPHRLLFIFADCCNFQNAEVAYELRNVTDYIIASPAEIPNVGAPYDKVVPDMFDTSDDFYKKMVDDYHSMKTNAGEQVPLSVVKTSGMEALAKATQELTALLGQAGKYPYTENLIYYRHTKKYGDVKLMLDMNDIMLRNISEEVYGRWKTVYDRTVIYKAMSKKWMTDGLVDFDFDMNEEKFGGMSMFVPLEIYDKKGYDFCETIQKMTWYYAAGVDKCYTGSIKN</sequence>
<dbReference type="GeneID" id="82156374"/>
<dbReference type="EMBL" id="JABKKE010000001">
    <property type="protein sequence ID" value="NPE12962.1"/>
    <property type="molecule type" value="Genomic_DNA"/>
</dbReference>
<dbReference type="Gene3D" id="3.40.50.11970">
    <property type="match status" value="1"/>
</dbReference>